<proteinExistence type="predicted"/>
<evidence type="ECO:0000313" key="3">
    <source>
        <dbReference type="Proteomes" id="UP000183812"/>
    </source>
</evidence>
<dbReference type="InterPro" id="IPR002931">
    <property type="entry name" value="Transglutaminase-like"/>
</dbReference>
<dbReference type="Gene3D" id="3.10.620.30">
    <property type="match status" value="1"/>
</dbReference>
<dbReference type="Gene3D" id="2.60.40.2250">
    <property type="match status" value="1"/>
</dbReference>
<gene>
    <name evidence="2" type="ORF">SAMN04244550_00421</name>
</gene>
<dbReference type="EMBL" id="FNAY01000001">
    <property type="protein sequence ID" value="SDE44348.1"/>
    <property type="molecule type" value="Genomic_DNA"/>
</dbReference>
<dbReference type="SMART" id="SM00460">
    <property type="entry name" value="TGc"/>
    <property type="match status" value="1"/>
</dbReference>
<dbReference type="PANTHER" id="PTHR33490:SF12">
    <property type="entry name" value="BLL5557 PROTEIN"/>
    <property type="match status" value="1"/>
</dbReference>
<protein>
    <submittedName>
        <fullName evidence="2">Transglutaminase-like enzyme, putative cysteine protease</fullName>
    </submittedName>
</protein>
<accession>A0A1G7CYG6</accession>
<feature type="domain" description="Transglutaminase-like" evidence="1">
    <location>
        <begin position="176"/>
        <end position="242"/>
    </location>
</feature>
<organism evidence="2 3">
    <name type="scientific">Rhodobacter capsulatus</name>
    <name type="common">Rhodopseudomonas capsulata</name>
    <dbReference type="NCBI Taxonomy" id="1061"/>
    <lineage>
        <taxon>Bacteria</taxon>
        <taxon>Pseudomonadati</taxon>
        <taxon>Pseudomonadota</taxon>
        <taxon>Alphaproteobacteria</taxon>
        <taxon>Rhodobacterales</taxon>
        <taxon>Rhodobacter group</taxon>
        <taxon>Rhodobacter</taxon>
    </lineage>
</organism>
<dbReference type="Pfam" id="PF01841">
    <property type="entry name" value="Transglut_core"/>
    <property type="match status" value="1"/>
</dbReference>
<dbReference type="InterPro" id="IPR038765">
    <property type="entry name" value="Papain-like_cys_pep_sf"/>
</dbReference>
<dbReference type="Proteomes" id="UP000183812">
    <property type="component" value="Unassembled WGS sequence"/>
</dbReference>
<keyword evidence="2" id="KW-0378">Hydrolase</keyword>
<name>A0A1G7CYG6_RHOCA</name>
<evidence type="ECO:0000313" key="2">
    <source>
        <dbReference type="EMBL" id="SDE44348.1"/>
    </source>
</evidence>
<sequence length="283" mass="31317">MNQLVRDERPDCAPVLRLALGCQFQFELPRPTPMIARLRIHQSRLADLESPDQLRTDPPVPLQAFHDDFGNSCTRFVAPAGRFGIEVAAVIRNSGLPDPTHPDCPGTPVEDLPEAVLGYLLGSRYCDTDLLAPIAWARFGTRPGGQALVQEICDYVQAQIRFDYLQARATRTAAQAHAEGVGVCRDFAHLAITLCRCMNIPARYCTGYLSEIGTATPDAPGDFAAWIEVWLDGDWRLFDPRNNVPRIGRVLVARGRDAADVAMVHSFGLHQLTSFQVRTEPLQ</sequence>
<reference evidence="2 3" key="1">
    <citation type="submission" date="2016-10" db="EMBL/GenBank/DDBJ databases">
        <authorList>
            <person name="de Groot N.N."/>
        </authorList>
    </citation>
    <scope>NUCLEOTIDE SEQUENCE [LARGE SCALE GENOMIC DNA]</scope>
    <source>
        <strain evidence="3">DSM 938 / 37b4</strain>
    </source>
</reference>
<keyword evidence="2" id="KW-0645">Protease</keyword>
<dbReference type="PANTHER" id="PTHR33490">
    <property type="entry name" value="BLR5614 PROTEIN-RELATED"/>
    <property type="match status" value="1"/>
</dbReference>
<dbReference type="GO" id="GO:0008233">
    <property type="term" value="F:peptidase activity"/>
    <property type="evidence" value="ECO:0007669"/>
    <property type="project" value="UniProtKB-KW"/>
</dbReference>
<dbReference type="SUPFAM" id="SSF54001">
    <property type="entry name" value="Cysteine proteinases"/>
    <property type="match status" value="1"/>
</dbReference>
<dbReference type="GO" id="GO:0006508">
    <property type="term" value="P:proteolysis"/>
    <property type="evidence" value="ECO:0007669"/>
    <property type="project" value="UniProtKB-KW"/>
</dbReference>
<dbReference type="AlphaFoldDB" id="A0A1G7CYG6"/>
<evidence type="ECO:0000259" key="1">
    <source>
        <dbReference type="SMART" id="SM00460"/>
    </source>
</evidence>